<proteinExistence type="predicted"/>
<protein>
    <submittedName>
        <fullName evidence="1">Hydrogenase/urease nickel incorporation protein</fullName>
    </submittedName>
</protein>
<sequence length="91" mass="10255">MVCNCKTCIENEDGYCSCSSYVTISESGYCETERSKGDDKPTTHLEVARWKYFRKQGIAVCTACSFERKLDDNFGRAVACPNCGARMEEQK</sequence>
<accession>A0A8S5N4Q6</accession>
<organism evidence="1">
    <name type="scientific">Podoviridae sp. ctiJY10</name>
    <dbReference type="NCBI Taxonomy" id="2826572"/>
    <lineage>
        <taxon>Viruses</taxon>
        <taxon>Duplodnaviria</taxon>
        <taxon>Heunggongvirae</taxon>
        <taxon>Uroviricota</taxon>
        <taxon>Caudoviricetes</taxon>
    </lineage>
</organism>
<name>A0A8S5N4Q6_9CAUD</name>
<reference evidence="1" key="1">
    <citation type="journal article" date="2021" name="Proc. Natl. Acad. Sci. U.S.A.">
        <title>A Catalog of Tens of Thousands of Viruses from Human Metagenomes Reveals Hidden Associations with Chronic Diseases.</title>
        <authorList>
            <person name="Tisza M.J."/>
            <person name="Buck C.B."/>
        </authorList>
    </citation>
    <scope>NUCLEOTIDE SEQUENCE</scope>
    <source>
        <strain evidence="1">CtiJY10</strain>
    </source>
</reference>
<evidence type="ECO:0000313" key="1">
    <source>
        <dbReference type="EMBL" id="DAD89416.1"/>
    </source>
</evidence>
<dbReference type="EMBL" id="BK015060">
    <property type="protein sequence ID" value="DAD89416.1"/>
    <property type="molecule type" value="Genomic_DNA"/>
</dbReference>